<keyword evidence="3" id="KW-1185">Reference proteome</keyword>
<dbReference type="SUPFAM" id="SSF55729">
    <property type="entry name" value="Acyl-CoA N-acyltransferases (Nat)"/>
    <property type="match status" value="1"/>
</dbReference>
<dbReference type="InterPro" id="IPR016181">
    <property type="entry name" value="Acyl_CoA_acyltransferase"/>
</dbReference>
<dbReference type="EMBL" id="FNHF01000006">
    <property type="protein sequence ID" value="SDM88118.1"/>
    <property type="molecule type" value="Genomic_DNA"/>
</dbReference>
<dbReference type="InterPro" id="IPR000182">
    <property type="entry name" value="GNAT_dom"/>
</dbReference>
<name>A0A1G9WUH7_9BACI</name>
<dbReference type="Proteomes" id="UP000182347">
    <property type="component" value="Unassembled WGS sequence"/>
</dbReference>
<evidence type="ECO:0000313" key="2">
    <source>
        <dbReference type="EMBL" id="SDM88118.1"/>
    </source>
</evidence>
<dbReference type="PROSITE" id="PS51186">
    <property type="entry name" value="GNAT"/>
    <property type="match status" value="1"/>
</dbReference>
<dbReference type="STRING" id="482461.SAMN05216244_3631"/>
<dbReference type="AlphaFoldDB" id="A0A1G9WUH7"/>
<gene>
    <name evidence="2" type="ORF">SAMN05216244_3631</name>
</gene>
<dbReference type="InterPro" id="IPR050276">
    <property type="entry name" value="MshD_Acetyltransferase"/>
</dbReference>
<organism evidence="2 3">
    <name type="scientific">Sediminibacillus halophilus</name>
    <dbReference type="NCBI Taxonomy" id="482461"/>
    <lineage>
        <taxon>Bacteria</taxon>
        <taxon>Bacillati</taxon>
        <taxon>Bacillota</taxon>
        <taxon>Bacilli</taxon>
        <taxon>Bacillales</taxon>
        <taxon>Bacillaceae</taxon>
        <taxon>Sediminibacillus</taxon>
    </lineage>
</organism>
<reference evidence="3" key="1">
    <citation type="submission" date="2016-10" db="EMBL/GenBank/DDBJ databases">
        <authorList>
            <person name="Varghese N."/>
            <person name="Submissions S."/>
        </authorList>
    </citation>
    <scope>NUCLEOTIDE SEQUENCE [LARGE SCALE GENOMIC DNA]</scope>
    <source>
        <strain evidence="3">CGMCC 1.6199</strain>
    </source>
</reference>
<dbReference type="Pfam" id="PF00583">
    <property type="entry name" value="Acetyltransf_1"/>
    <property type="match status" value="1"/>
</dbReference>
<dbReference type="PANTHER" id="PTHR43617">
    <property type="entry name" value="L-AMINO ACID N-ACETYLTRANSFERASE"/>
    <property type="match status" value="1"/>
</dbReference>
<dbReference type="CDD" id="cd04301">
    <property type="entry name" value="NAT_SF"/>
    <property type="match status" value="1"/>
</dbReference>
<dbReference type="GO" id="GO:0016747">
    <property type="term" value="F:acyltransferase activity, transferring groups other than amino-acyl groups"/>
    <property type="evidence" value="ECO:0007669"/>
    <property type="project" value="InterPro"/>
</dbReference>
<accession>A0A1G9WUH7</accession>
<dbReference type="PANTHER" id="PTHR43617:SF38">
    <property type="entry name" value="N-ACETYLTRANSFERASE DOMAIN-CONTAINING PROTEIN"/>
    <property type="match status" value="1"/>
</dbReference>
<feature type="domain" description="N-acetyltransferase" evidence="1">
    <location>
        <begin position="1"/>
        <end position="151"/>
    </location>
</feature>
<keyword evidence="2" id="KW-0808">Transferase</keyword>
<evidence type="ECO:0000259" key="1">
    <source>
        <dbReference type="PROSITE" id="PS51186"/>
    </source>
</evidence>
<dbReference type="RefSeq" id="WP_074600638.1">
    <property type="nucleotide sequence ID" value="NZ_FNHF01000006.1"/>
</dbReference>
<sequence length="151" mass="16932">MEIHQITDKKMVPMNLLLLADPNQQIVENYLGDGYCYGAYQRGNLIGVYVLIKKSSGIAEIANIAVQPDRQNEGIGRKLIEHAIGEAKNLGFEHIEIGTGNSSIGQLALYQKCGFHMQTIIKDFFTDNYDEPIEENGITCRDMIRLSKQLT</sequence>
<proteinExistence type="predicted"/>
<dbReference type="Gene3D" id="3.40.630.30">
    <property type="match status" value="1"/>
</dbReference>
<dbReference type="OrthoDB" id="162775at2"/>
<evidence type="ECO:0000313" key="3">
    <source>
        <dbReference type="Proteomes" id="UP000182347"/>
    </source>
</evidence>
<protein>
    <submittedName>
        <fullName evidence="2">Acetyltransferase (GNAT) family protein</fullName>
    </submittedName>
</protein>